<reference evidence="1 2" key="1">
    <citation type="submission" date="2024-02" db="EMBL/GenBank/DDBJ databases">
        <authorList>
            <person name="Vignale AGUSTIN F."/>
            <person name="Sosa J E."/>
            <person name="Modenutti C."/>
        </authorList>
    </citation>
    <scope>NUCLEOTIDE SEQUENCE [LARGE SCALE GENOMIC DNA]</scope>
</reference>
<evidence type="ECO:0000313" key="2">
    <source>
        <dbReference type="Proteomes" id="UP001642360"/>
    </source>
</evidence>
<sequence>MARLEATSAKEVNNTWEVVTPTRRWVERHQSQATTKKVGRRRSWHRRVFWQRLAGAGTLATVDWATPLGSWVTPEVLGSCWSEVGQERARAAPRRLLGDARSSVMLCDALQ</sequence>
<proteinExistence type="predicted"/>
<keyword evidence="2" id="KW-1185">Reference proteome</keyword>
<dbReference type="EMBL" id="CAUOFW020002055">
    <property type="protein sequence ID" value="CAK9150576.1"/>
    <property type="molecule type" value="Genomic_DNA"/>
</dbReference>
<comment type="caution">
    <text evidence="1">The sequence shown here is derived from an EMBL/GenBank/DDBJ whole genome shotgun (WGS) entry which is preliminary data.</text>
</comment>
<name>A0ABC8S017_9AQUA</name>
<gene>
    <name evidence="1" type="ORF">ILEXP_LOCUS18732</name>
</gene>
<protein>
    <submittedName>
        <fullName evidence="1">Uncharacterized protein</fullName>
    </submittedName>
</protein>
<accession>A0ABC8S017</accession>
<feature type="non-terminal residue" evidence="1">
    <location>
        <position position="111"/>
    </location>
</feature>
<dbReference type="Proteomes" id="UP001642360">
    <property type="component" value="Unassembled WGS sequence"/>
</dbReference>
<organism evidence="1 2">
    <name type="scientific">Ilex paraguariensis</name>
    <name type="common">yerba mate</name>
    <dbReference type="NCBI Taxonomy" id="185542"/>
    <lineage>
        <taxon>Eukaryota</taxon>
        <taxon>Viridiplantae</taxon>
        <taxon>Streptophyta</taxon>
        <taxon>Embryophyta</taxon>
        <taxon>Tracheophyta</taxon>
        <taxon>Spermatophyta</taxon>
        <taxon>Magnoliopsida</taxon>
        <taxon>eudicotyledons</taxon>
        <taxon>Gunneridae</taxon>
        <taxon>Pentapetalae</taxon>
        <taxon>asterids</taxon>
        <taxon>campanulids</taxon>
        <taxon>Aquifoliales</taxon>
        <taxon>Aquifoliaceae</taxon>
        <taxon>Ilex</taxon>
    </lineage>
</organism>
<dbReference type="AlphaFoldDB" id="A0ABC8S017"/>
<evidence type="ECO:0000313" key="1">
    <source>
        <dbReference type="EMBL" id="CAK9150576.1"/>
    </source>
</evidence>